<dbReference type="SUPFAM" id="SSF53383">
    <property type="entry name" value="PLP-dependent transferases"/>
    <property type="match status" value="1"/>
</dbReference>
<comment type="similarity">
    <text evidence="1">Belongs to the class-III pyridoxal-phosphate-dependent aminotransferase family.</text>
</comment>
<proteinExistence type="inferred from homology"/>
<dbReference type="InterPro" id="IPR015422">
    <property type="entry name" value="PyrdxlP-dep_Trfase_small"/>
</dbReference>
<organism evidence="4 5">
    <name type="scientific">Mycolicibacterium anyangense</name>
    <dbReference type="NCBI Taxonomy" id="1431246"/>
    <lineage>
        <taxon>Bacteria</taxon>
        <taxon>Bacillati</taxon>
        <taxon>Actinomycetota</taxon>
        <taxon>Actinomycetes</taxon>
        <taxon>Mycobacteriales</taxon>
        <taxon>Mycobacteriaceae</taxon>
        <taxon>Mycolicibacterium</taxon>
    </lineage>
</organism>
<dbReference type="Gene3D" id="3.90.1200.10">
    <property type="match status" value="1"/>
</dbReference>
<dbReference type="InterPro" id="IPR005814">
    <property type="entry name" value="Aminotrans_3"/>
</dbReference>
<evidence type="ECO:0000313" key="4">
    <source>
        <dbReference type="EMBL" id="BBZ78673.1"/>
    </source>
</evidence>
<dbReference type="GO" id="GO:0030170">
    <property type="term" value="F:pyridoxal phosphate binding"/>
    <property type="evidence" value="ECO:0007669"/>
    <property type="project" value="InterPro"/>
</dbReference>
<dbReference type="Gene3D" id="2.70.70.10">
    <property type="entry name" value="Glucose Permease (Domain IIA)"/>
    <property type="match status" value="1"/>
</dbReference>
<dbReference type="SUPFAM" id="SSF56112">
    <property type="entry name" value="Protein kinase-like (PK-like)"/>
    <property type="match status" value="1"/>
</dbReference>
<evidence type="ECO:0000256" key="2">
    <source>
        <dbReference type="ARBA" id="ARBA00022898"/>
    </source>
</evidence>
<dbReference type="GO" id="GO:0008483">
    <property type="term" value="F:transaminase activity"/>
    <property type="evidence" value="ECO:0007669"/>
    <property type="project" value="InterPro"/>
</dbReference>
<dbReference type="PANTHER" id="PTHR45688">
    <property type="match status" value="1"/>
</dbReference>
<keyword evidence="2" id="KW-0663">Pyridoxal phosphate</keyword>
<accession>A0A6N4WE59</accession>
<evidence type="ECO:0000256" key="1">
    <source>
        <dbReference type="ARBA" id="ARBA00008954"/>
    </source>
</evidence>
<protein>
    <recommendedName>
        <fullName evidence="3">Aminoglycoside phosphotransferase domain-containing protein</fullName>
    </recommendedName>
</protein>
<reference evidence="4 5" key="1">
    <citation type="journal article" date="2019" name="Emerg. Microbes Infect.">
        <title>Comprehensive subspecies identification of 175 nontuberculous mycobacteria species based on 7547 genomic profiles.</title>
        <authorList>
            <person name="Matsumoto Y."/>
            <person name="Kinjo T."/>
            <person name="Motooka D."/>
            <person name="Nabeya D."/>
            <person name="Jung N."/>
            <person name="Uechi K."/>
            <person name="Horii T."/>
            <person name="Iida T."/>
            <person name="Fujita J."/>
            <person name="Nakamura S."/>
        </authorList>
    </citation>
    <scope>NUCLEOTIDE SEQUENCE [LARGE SCALE GENOMIC DNA]</scope>
    <source>
        <strain evidence="4 5">JCM 30275</strain>
    </source>
</reference>
<dbReference type="EMBL" id="AP022620">
    <property type="protein sequence ID" value="BBZ78673.1"/>
    <property type="molecule type" value="Genomic_DNA"/>
</dbReference>
<sequence length="947" mass="100897">MTAMTVAVAVGAELAASRWGIDSPISELGSTQDCVLRLDGAGDARAIMKLSLSERIDEGALDAEAAALHLLDEAVPWLAVPLLRPGADGNVLQSHGRWTARVMSCVDGAALQRAPHWPPSALRSLGRVAGQISRALADFSHVGLRHWLEWDPRHAVVVVERLLPEMVDESTRTLLSSALDALTEHLPAAEAAALPEQAVHLDLTDRNVLGEFEADGAFYPVGVIDFGDMVRTWRASELAVSIHAALGRYLDDPLAAAAPVVDGFVAQQPITEVEADHLWTLVLARAAVCVAIESTEAADCPDNTHVRDTADLDTAVLRAALAVPHPLARAVLRERSGLPAWPVDILAEITHSSPAMIVDREPLAVVSPWQGITLDCDKADHPAPEAMDLGVAVTVVEGTAVRAPLDGAVAAVGPNWLTLDIPLRTSSVHLHLAGARPTCSVGDIVARGQQVAEVPGHAGPITVQLAAAPGLPRRGRARERAAWTALCPDPAALVGISISHPEDADAALEARGRHVAAAQKLYYRTPPQIVRARGQWMFDDTGRRYLDMVNNVAIIGHSHPRVTAAATQQLALLNTNSRFLYPAIAQYADRIAATLPEELGRIFLVNSGSEALEVALQLARRFTTRRDVVVHEGAYHGWTTEVFELCTMPGDRPNWRHELAPWVHVADAPDWYRGGHGRSSAPYLASLSAACVRAQSNGGLAAFVHEPILGSRGGIIPPPGYLADAYTAVRSHGGLAIADEVQVGYGRTGKTFWAFESQHVVPDIVVAAKAAGNGHPIGFVACRPEIADAFAEQGSFFSTPGGSPVSCSIGSAVLDVIADEGLRDNADTIGEHLSTQLANLASRHPEIGALYGRGLYQGIDLVYGDGSRRPLPAADVDAICERLLELGCIVAPTGLLGNVLKIKPPLCLTRSDADRFIDAIDQVLSERQAYRELTPTPSVRHDWICGA</sequence>
<dbReference type="InterPro" id="IPR002575">
    <property type="entry name" value="Aminoglycoside_PTrfase"/>
</dbReference>
<gene>
    <name evidence="4" type="ORF">MANY_40100</name>
</gene>
<evidence type="ECO:0000313" key="5">
    <source>
        <dbReference type="Proteomes" id="UP000467249"/>
    </source>
</evidence>
<dbReference type="Gene3D" id="3.40.640.10">
    <property type="entry name" value="Type I PLP-dependent aspartate aminotransferase-like (Major domain)"/>
    <property type="match status" value="1"/>
</dbReference>
<dbReference type="CDD" id="cd00610">
    <property type="entry name" value="OAT_like"/>
    <property type="match status" value="1"/>
</dbReference>
<dbReference type="Proteomes" id="UP000467249">
    <property type="component" value="Chromosome"/>
</dbReference>
<dbReference type="Pfam" id="PF01636">
    <property type="entry name" value="APH"/>
    <property type="match status" value="1"/>
</dbReference>
<dbReference type="InterPro" id="IPR011055">
    <property type="entry name" value="Dup_hybrid_motif"/>
</dbReference>
<dbReference type="AlphaFoldDB" id="A0A6N4WE59"/>
<name>A0A6N4WE59_9MYCO</name>
<keyword evidence="5" id="KW-1185">Reference proteome</keyword>
<dbReference type="InterPro" id="IPR015421">
    <property type="entry name" value="PyrdxlP-dep_Trfase_major"/>
</dbReference>
<evidence type="ECO:0000259" key="3">
    <source>
        <dbReference type="Pfam" id="PF01636"/>
    </source>
</evidence>
<feature type="domain" description="Aminoglycoside phosphotransferase" evidence="3">
    <location>
        <begin position="35"/>
        <end position="255"/>
    </location>
</feature>
<dbReference type="Gene3D" id="3.90.1150.10">
    <property type="entry name" value="Aspartate Aminotransferase, domain 1"/>
    <property type="match status" value="1"/>
</dbReference>
<dbReference type="InterPro" id="IPR011009">
    <property type="entry name" value="Kinase-like_dom_sf"/>
</dbReference>
<dbReference type="KEGG" id="many:MANY_40100"/>
<dbReference type="Pfam" id="PF00202">
    <property type="entry name" value="Aminotran_3"/>
    <property type="match status" value="1"/>
</dbReference>
<dbReference type="PANTHER" id="PTHR45688:SF13">
    <property type="entry name" value="ALANINE--GLYOXYLATE AMINOTRANSFERASE 2-LIKE"/>
    <property type="match status" value="1"/>
</dbReference>
<dbReference type="SUPFAM" id="SSF51261">
    <property type="entry name" value="Duplicated hybrid motif"/>
    <property type="match status" value="1"/>
</dbReference>
<dbReference type="InterPro" id="IPR015424">
    <property type="entry name" value="PyrdxlP-dep_Trfase"/>
</dbReference>